<evidence type="ECO:0000313" key="1">
    <source>
        <dbReference type="EMBL" id="KXT01811.1"/>
    </source>
</evidence>
<evidence type="ECO:0000313" key="2">
    <source>
        <dbReference type="Proteomes" id="UP000070133"/>
    </source>
</evidence>
<dbReference type="EMBL" id="LFZN01000050">
    <property type="protein sequence ID" value="KXT01811.1"/>
    <property type="molecule type" value="Genomic_DNA"/>
</dbReference>
<dbReference type="Proteomes" id="UP000070133">
    <property type="component" value="Unassembled WGS sequence"/>
</dbReference>
<sequence length="368" mass="41594">MATPISDPIVEQLRATLRQLQAINAGLDQAIALQEGTTKAPASCRFFYLPIELRDRVYDICLAVGKVFLPPFLAGDVRLEGRREYKRPQWQLLAVSKQVRWEAAKRLFACNLMVLSAGFGSKDGTARNPWMTRVFLPSDPTTMWRSSFEGLKRKFLTKVSVSFDIRCGDGLQKAIITRMVSRHGRTAADEGDCRSISAPLIWRDMLKYSFSPVLRHLQIDLTNCYSNCYCALGCHRQAYLAAGTIYGNQLMPISLETLEILGTQTAKERRQLTATVKFKRQANPLSSTRILDQCQEKHAETVENGKFAIRFKAFKTPTDFSSFRFYAHEDLGDETIEFGPPVFHSGDIDGSWYERAPMHKERTANTGS</sequence>
<protein>
    <submittedName>
        <fullName evidence="1">Uncharacterized protein</fullName>
    </submittedName>
</protein>
<gene>
    <name evidence="1" type="ORF">AC578_2001</name>
</gene>
<dbReference type="AlphaFoldDB" id="A0A139HH53"/>
<dbReference type="OrthoDB" id="3643661at2759"/>
<accession>A0A139HH53</accession>
<proteinExistence type="predicted"/>
<reference evidence="1 2" key="1">
    <citation type="submission" date="2015-07" db="EMBL/GenBank/DDBJ databases">
        <title>Comparative genomics of the Sigatoka disease complex on banana suggests a link between parallel evolutionary changes in Pseudocercospora fijiensis and Pseudocercospora eumusae and increased virulence on the banana host.</title>
        <authorList>
            <person name="Chang T.-C."/>
            <person name="Salvucci A."/>
            <person name="Crous P.W."/>
            <person name="Stergiopoulos I."/>
        </authorList>
    </citation>
    <scope>NUCLEOTIDE SEQUENCE [LARGE SCALE GENOMIC DNA]</scope>
    <source>
        <strain evidence="1 2">CBS 114824</strain>
    </source>
</reference>
<organism evidence="1 2">
    <name type="scientific">Pseudocercospora eumusae</name>
    <dbReference type="NCBI Taxonomy" id="321146"/>
    <lineage>
        <taxon>Eukaryota</taxon>
        <taxon>Fungi</taxon>
        <taxon>Dikarya</taxon>
        <taxon>Ascomycota</taxon>
        <taxon>Pezizomycotina</taxon>
        <taxon>Dothideomycetes</taxon>
        <taxon>Dothideomycetidae</taxon>
        <taxon>Mycosphaerellales</taxon>
        <taxon>Mycosphaerellaceae</taxon>
        <taxon>Pseudocercospora</taxon>
    </lineage>
</organism>
<name>A0A139HH53_9PEZI</name>
<keyword evidence="2" id="KW-1185">Reference proteome</keyword>
<comment type="caution">
    <text evidence="1">The sequence shown here is derived from an EMBL/GenBank/DDBJ whole genome shotgun (WGS) entry which is preliminary data.</text>
</comment>